<evidence type="ECO:0000256" key="19">
    <source>
        <dbReference type="SAM" id="Phobius"/>
    </source>
</evidence>
<dbReference type="InterPro" id="IPR004358">
    <property type="entry name" value="Sig_transdc_His_kin-like_C"/>
</dbReference>
<evidence type="ECO:0000256" key="16">
    <source>
        <dbReference type="ARBA" id="ARBA00024827"/>
    </source>
</evidence>
<keyword evidence="15" id="KW-0479">Metal-binding</keyword>
<dbReference type="Gene3D" id="3.30.565.10">
    <property type="entry name" value="Histidine kinase-like ATPase, C-terminal domain"/>
    <property type="match status" value="1"/>
</dbReference>
<evidence type="ECO:0000256" key="10">
    <source>
        <dbReference type="ARBA" id="ARBA00022741"/>
    </source>
</evidence>
<name>A0ABQ2YFW9_9ACTN</name>
<evidence type="ECO:0000256" key="1">
    <source>
        <dbReference type="ARBA" id="ARBA00000085"/>
    </source>
</evidence>
<dbReference type="EMBL" id="BMUT01000006">
    <property type="protein sequence ID" value="GGX83025.1"/>
    <property type="molecule type" value="Genomic_DNA"/>
</dbReference>
<keyword evidence="9" id="KW-0808">Transferase</keyword>
<keyword evidence="19" id="KW-1133">Transmembrane helix</keyword>
<keyword evidence="6" id="KW-0004">4Fe-4S</keyword>
<dbReference type="InterPro" id="IPR055558">
    <property type="entry name" value="DUF7134"/>
</dbReference>
<dbReference type="Pfam" id="PF07730">
    <property type="entry name" value="HisKA_3"/>
    <property type="match status" value="1"/>
</dbReference>
<protein>
    <recommendedName>
        <fullName evidence="5">Oxygen sensor histidine kinase NreB</fullName>
        <ecNumber evidence="4">2.7.13.3</ecNumber>
    </recommendedName>
    <alternativeName>
        <fullName evidence="17">Nitrogen regulation protein B</fullName>
    </alternativeName>
</protein>
<keyword evidence="19" id="KW-0472">Membrane</keyword>
<accession>A0ABQ2YFW9</accession>
<dbReference type="Pfam" id="PF23539">
    <property type="entry name" value="DUF7134"/>
    <property type="match status" value="1"/>
</dbReference>
<evidence type="ECO:0000256" key="11">
    <source>
        <dbReference type="ARBA" id="ARBA00022777"/>
    </source>
</evidence>
<sequence>MKPCTGLRSRLRTRIRVRSPWAVDALVAAVVQAAVTIPFVVPRSADVPPATWVFYGMTTLSVLPLLWRSRAPLTCLVAITVAGFAYLPMDGPGQPMPYSPLVAIFTVAAQAGVRQRRVTVGVGLPVVAVAVALRTNTAREYLFAFFLFSMVYALGVLARTRQAYTEAVEARAAELERARVVEAERAAERERARIAREMHDILSHAVSLMVVQAEAGPLVVRSDPDRAEAAFDAIAGAGRDAMVQLRRMLGVLKEEPEEPEESEGLTGAGVQGSESPGDSDTAAARTRARTRTPQPTLDGLGALVGEVRRTGLSVVLLTEGEPRPLAADAQVTVYRVVQEALTNVLKHSDARSVSVRLAWGQGERGEQEEQGAEGSRLSVTVTDDGTGVRKPGGAGSGRGLIGIRERAAAHGGTASAGPGPDGRGYRVCLELPVVVSSPPEVGPE</sequence>
<comment type="catalytic activity">
    <reaction evidence="1">
        <text>ATP + protein L-histidine = ADP + protein N-phospho-L-histidine.</text>
        <dbReference type="EC" id="2.7.13.3"/>
    </reaction>
</comment>
<feature type="transmembrane region" description="Helical" evidence="19">
    <location>
        <begin position="21"/>
        <end position="41"/>
    </location>
</feature>
<feature type="region of interest" description="Disordered" evidence="18">
    <location>
        <begin position="254"/>
        <end position="299"/>
    </location>
</feature>
<keyword evidence="19" id="KW-0812">Transmembrane</keyword>
<feature type="compositionally biased region" description="Gly residues" evidence="18">
    <location>
        <begin position="390"/>
        <end position="400"/>
    </location>
</feature>
<dbReference type="CDD" id="cd16917">
    <property type="entry name" value="HATPase_UhpB-NarQ-NarX-like"/>
    <property type="match status" value="1"/>
</dbReference>
<dbReference type="PANTHER" id="PTHR24421">
    <property type="entry name" value="NITRATE/NITRITE SENSOR PROTEIN NARX-RELATED"/>
    <property type="match status" value="1"/>
</dbReference>
<evidence type="ECO:0000259" key="20">
    <source>
        <dbReference type="SMART" id="SM00387"/>
    </source>
</evidence>
<dbReference type="InterPro" id="IPR036890">
    <property type="entry name" value="HATPase_C_sf"/>
</dbReference>
<evidence type="ECO:0000256" key="17">
    <source>
        <dbReference type="ARBA" id="ARBA00030800"/>
    </source>
</evidence>
<dbReference type="GO" id="GO:0016301">
    <property type="term" value="F:kinase activity"/>
    <property type="evidence" value="ECO:0007669"/>
    <property type="project" value="UniProtKB-KW"/>
</dbReference>
<evidence type="ECO:0000256" key="2">
    <source>
        <dbReference type="ARBA" id="ARBA00001966"/>
    </source>
</evidence>
<feature type="transmembrane region" description="Helical" evidence="19">
    <location>
        <begin position="73"/>
        <end position="89"/>
    </location>
</feature>
<evidence type="ECO:0000256" key="18">
    <source>
        <dbReference type="SAM" id="MobiDB-lite"/>
    </source>
</evidence>
<feature type="transmembrane region" description="Helical" evidence="19">
    <location>
        <begin position="47"/>
        <end position="66"/>
    </location>
</feature>
<dbReference type="Gene3D" id="1.20.5.1930">
    <property type="match status" value="1"/>
</dbReference>
<organism evidence="21 22">
    <name type="scientific">Streptomyces hiroshimensis</name>
    <dbReference type="NCBI Taxonomy" id="66424"/>
    <lineage>
        <taxon>Bacteria</taxon>
        <taxon>Bacillati</taxon>
        <taxon>Actinomycetota</taxon>
        <taxon>Actinomycetes</taxon>
        <taxon>Kitasatosporales</taxon>
        <taxon>Streptomycetaceae</taxon>
        <taxon>Streptomyces</taxon>
    </lineage>
</organism>
<dbReference type="Proteomes" id="UP000659223">
    <property type="component" value="Unassembled WGS sequence"/>
</dbReference>
<proteinExistence type="predicted"/>
<evidence type="ECO:0000256" key="5">
    <source>
        <dbReference type="ARBA" id="ARBA00017322"/>
    </source>
</evidence>
<dbReference type="InterPro" id="IPR003594">
    <property type="entry name" value="HATPase_dom"/>
</dbReference>
<dbReference type="PRINTS" id="PR00344">
    <property type="entry name" value="BCTRLSENSOR"/>
</dbReference>
<feature type="transmembrane region" description="Helical" evidence="19">
    <location>
        <begin position="141"/>
        <end position="158"/>
    </location>
</feature>
<keyword evidence="10" id="KW-0547">Nucleotide-binding</keyword>
<dbReference type="RefSeq" id="WP_190022232.1">
    <property type="nucleotide sequence ID" value="NZ_BMUT01000006.1"/>
</dbReference>
<feature type="region of interest" description="Disordered" evidence="18">
    <location>
        <begin position="362"/>
        <end position="423"/>
    </location>
</feature>
<evidence type="ECO:0000256" key="4">
    <source>
        <dbReference type="ARBA" id="ARBA00012438"/>
    </source>
</evidence>
<evidence type="ECO:0000256" key="9">
    <source>
        <dbReference type="ARBA" id="ARBA00022679"/>
    </source>
</evidence>
<keyword evidence="8" id="KW-0597">Phosphoprotein</keyword>
<keyword evidence="13" id="KW-0408">Iron</keyword>
<keyword evidence="12" id="KW-0067">ATP-binding</keyword>
<reference evidence="22" key="1">
    <citation type="journal article" date="2019" name="Int. J. Syst. Evol. Microbiol.">
        <title>The Global Catalogue of Microorganisms (GCM) 10K type strain sequencing project: providing services to taxonomists for standard genome sequencing and annotation.</title>
        <authorList>
            <consortium name="The Broad Institute Genomics Platform"/>
            <consortium name="The Broad Institute Genome Sequencing Center for Infectious Disease"/>
            <person name="Wu L."/>
            <person name="Ma J."/>
        </authorList>
    </citation>
    <scope>NUCLEOTIDE SEQUENCE [LARGE SCALE GENOMIC DNA]</scope>
    <source>
        <strain evidence="22">JCM 4586</strain>
    </source>
</reference>
<evidence type="ECO:0000256" key="12">
    <source>
        <dbReference type="ARBA" id="ARBA00022840"/>
    </source>
</evidence>
<evidence type="ECO:0000256" key="7">
    <source>
        <dbReference type="ARBA" id="ARBA00022490"/>
    </source>
</evidence>
<keyword evidence="14" id="KW-0902">Two-component regulatory system</keyword>
<gene>
    <name evidence="21" type="ORF">GCM10010324_30650</name>
</gene>
<comment type="function">
    <text evidence="16">Member of the two-component regulatory system NreB/NreC involved in the control of dissimilatory nitrate/nitrite reduction in response to oxygen. NreB functions as a direct oxygen sensor histidine kinase which is autophosphorylated, in the absence of oxygen, probably at the conserved histidine residue, and transfers its phosphate group probably to a conserved aspartate residue of NreC. NreB/NreC activates the expression of the nitrate (narGHJI) and nitrite (nir) reductase operons, as well as the putative nitrate transporter gene narT.</text>
</comment>
<keyword evidence="22" id="KW-1185">Reference proteome</keyword>
<dbReference type="InterPro" id="IPR011712">
    <property type="entry name" value="Sig_transdc_His_kin_sub3_dim/P"/>
</dbReference>
<evidence type="ECO:0000256" key="15">
    <source>
        <dbReference type="ARBA" id="ARBA00023014"/>
    </source>
</evidence>
<comment type="caution">
    <text evidence="21">The sequence shown here is derived from an EMBL/GenBank/DDBJ whole genome shotgun (WGS) entry which is preliminary data.</text>
</comment>
<keyword evidence="15" id="KW-0411">Iron-sulfur</keyword>
<evidence type="ECO:0000256" key="14">
    <source>
        <dbReference type="ARBA" id="ARBA00023012"/>
    </source>
</evidence>
<feature type="domain" description="Histidine kinase/HSP90-like ATPase" evidence="20">
    <location>
        <begin position="328"/>
        <end position="435"/>
    </location>
</feature>
<dbReference type="SMART" id="SM00387">
    <property type="entry name" value="HATPase_c"/>
    <property type="match status" value="1"/>
</dbReference>
<evidence type="ECO:0000256" key="8">
    <source>
        <dbReference type="ARBA" id="ARBA00022553"/>
    </source>
</evidence>
<dbReference type="PANTHER" id="PTHR24421:SF10">
    <property type="entry name" value="NITRATE_NITRITE SENSOR PROTEIN NARQ"/>
    <property type="match status" value="1"/>
</dbReference>
<evidence type="ECO:0000313" key="22">
    <source>
        <dbReference type="Proteomes" id="UP000659223"/>
    </source>
</evidence>
<evidence type="ECO:0000256" key="6">
    <source>
        <dbReference type="ARBA" id="ARBA00022485"/>
    </source>
</evidence>
<evidence type="ECO:0000256" key="13">
    <source>
        <dbReference type="ARBA" id="ARBA00023004"/>
    </source>
</evidence>
<keyword evidence="11 21" id="KW-0418">Kinase</keyword>
<evidence type="ECO:0000313" key="21">
    <source>
        <dbReference type="EMBL" id="GGX83025.1"/>
    </source>
</evidence>
<comment type="cofactor">
    <cofactor evidence="2">
        <name>[4Fe-4S] cluster</name>
        <dbReference type="ChEBI" id="CHEBI:49883"/>
    </cofactor>
</comment>
<dbReference type="SUPFAM" id="SSF55874">
    <property type="entry name" value="ATPase domain of HSP90 chaperone/DNA topoisomerase II/histidine kinase"/>
    <property type="match status" value="1"/>
</dbReference>
<evidence type="ECO:0000256" key="3">
    <source>
        <dbReference type="ARBA" id="ARBA00004496"/>
    </source>
</evidence>
<comment type="subcellular location">
    <subcellularLocation>
        <location evidence="3">Cytoplasm</location>
    </subcellularLocation>
</comment>
<dbReference type="InterPro" id="IPR050482">
    <property type="entry name" value="Sensor_HK_TwoCompSys"/>
</dbReference>
<dbReference type="Pfam" id="PF02518">
    <property type="entry name" value="HATPase_c"/>
    <property type="match status" value="1"/>
</dbReference>
<keyword evidence="7" id="KW-0963">Cytoplasm</keyword>
<dbReference type="EC" id="2.7.13.3" evidence="4"/>